<sequence>MVRSVLLSADRLSTVLAIQDGFGPDVEPGLDPGLGPTVPGQESFEAMFSLVMVLVVVGVVVSVVVAVRRGARYLHHGIDPTTVDVDLQARLLRSQALAPAPDVAPGAVPDAAAASPAPPAPPGAPPGAPPARSVAERLAELDRLREDGTITAEEHTAARLRVIADV</sequence>
<evidence type="ECO:0000313" key="4">
    <source>
        <dbReference type="Proteomes" id="UP000029839"/>
    </source>
</evidence>
<keyword evidence="2" id="KW-0812">Transmembrane</keyword>
<organism evidence="3 4">
    <name type="scientific">Cellulomonas carbonis T26</name>
    <dbReference type="NCBI Taxonomy" id="947969"/>
    <lineage>
        <taxon>Bacteria</taxon>
        <taxon>Bacillati</taxon>
        <taxon>Actinomycetota</taxon>
        <taxon>Actinomycetes</taxon>
        <taxon>Micrococcales</taxon>
        <taxon>Cellulomonadaceae</taxon>
        <taxon>Cellulomonas</taxon>
    </lineage>
</organism>
<feature type="transmembrane region" description="Helical" evidence="2">
    <location>
        <begin position="46"/>
        <end position="67"/>
    </location>
</feature>
<feature type="region of interest" description="Disordered" evidence="1">
    <location>
        <begin position="102"/>
        <end position="134"/>
    </location>
</feature>
<keyword evidence="4" id="KW-1185">Reference proteome</keyword>
<dbReference type="Proteomes" id="UP000029839">
    <property type="component" value="Unassembled WGS sequence"/>
</dbReference>
<evidence type="ECO:0000313" key="3">
    <source>
        <dbReference type="EMBL" id="KGM11565.1"/>
    </source>
</evidence>
<proteinExistence type="predicted"/>
<feature type="compositionally biased region" description="Low complexity" evidence="1">
    <location>
        <begin position="102"/>
        <end position="115"/>
    </location>
</feature>
<evidence type="ECO:0000256" key="2">
    <source>
        <dbReference type="SAM" id="Phobius"/>
    </source>
</evidence>
<keyword evidence="2" id="KW-0472">Membrane</keyword>
<dbReference type="OrthoDB" id="4955106at2"/>
<evidence type="ECO:0000256" key="1">
    <source>
        <dbReference type="SAM" id="MobiDB-lite"/>
    </source>
</evidence>
<reference evidence="3 4" key="2">
    <citation type="journal article" date="2015" name="Stand. Genomic Sci.">
        <title>Draft genome sequence of Cellulomonas carbonis T26(T) and comparative analysis of six Cellulomonas genomes.</title>
        <authorList>
            <person name="Zhuang W."/>
            <person name="Zhang S."/>
            <person name="Xia X."/>
            <person name="Wang G."/>
        </authorList>
    </citation>
    <scope>NUCLEOTIDE SEQUENCE [LARGE SCALE GENOMIC DNA]</scope>
    <source>
        <strain evidence="3 4">T26</strain>
    </source>
</reference>
<dbReference type="AlphaFoldDB" id="A0A0A0BUA5"/>
<evidence type="ECO:0008006" key="5">
    <source>
        <dbReference type="Google" id="ProtNLM"/>
    </source>
</evidence>
<protein>
    <recommendedName>
        <fullName evidence="5">SHOCT domain-containing protein</fullName>
    </recommendedName>
</protein>
<keyword evidence="2" id="KW-1133">Transmembrane helix</keyword>
<dbReference type="RefSeq" id="WP_043604406.1">
    <property type="nucleotide sequence ID" value="NZ_AXCY01000018.1"/>
</dbReference>
<comment type="caution">
    <text evidence="3">The sequence shown here is derived from an EMBL/GenBank/DDBJ whole genome shotgun (WGS) entry which is preliminary data.</text>
</comment>
<gene>
    <name evidence="3" type="ORF">N868_05400</name>
</gene>
<dbReference type="EMBL" id="AXCY01000018">
    <property type="protein sequence ID" value="KGM11565.1"/>
    <property type="molecule type" value="Genomic_DNA"/>
</dbReference>
<name>A0A0A0BUA5_9CELL</name>
<feature type="compositionally biased region" description="Pro residues" evidence="1">
    <location>
        <begin position="116"/>
        <end position="129"/>
    </location>
</feature>
<accession>A0A0A0BUA5</accession>
<reference evidence="3 4" key="1">
    <citation type="submission" date="2013-08" db="EMBL/GenBank/DDBJ databases">
        <title>Genome sequencing of Cellulomonas carbonis T26.</title>
        <authorList>
            <person name="Chen F."/>
            <person name="Li Y."/>
            <person name="Wang G."/>
        </authorList>
    </citation>
    <scope>NUCLEOTIDE SEQUENCE [LARGE SCALE GENOMIC DNA]</scope>
    <source>
        <strain evidence="3 4">T26</strain>
    </source>
</reference>